<protein>
    <submittedName>
        <fullName evidence="2">Putative RNA binding domain protein</fullName>
    </submittedName>
</protein>
<evidence type="ECO:0000313" key="2">
    <source>
        <dbReference type="EMBL" id="QJA45385.1"/>
    </source>
</evidence>
<gene>
    <name evidence="2" type="ORF">TM448A00224_0050</name>
    <name evidence="3" type="ORF">TM448B00423_0007</name>
</gene>
<name>A0A6H1ZDP9_9ZZZZ</name>
<reference evidence="2" key="1">
    <citation type="submission" date="2020-03" db="EMBL/GenBank/DDBJ databases">
        <title>The deep terrestrial virosphere.</title>
        <authorList>
            <person name="Holmfeldt K."/>
            <person name="Nilsson E."/>
            <person name="Simone D."/>
            <person name="Lopez-Fernandez M."/>
            <person name="Wu X."/>
            <person name="de Brujin I."/>
            <person name="Lundin D."/>
            <person name="Andersson A."/>
            <person name="Bertilsson S."/>
            <person name="Dopson M."/>
        </authorList>
    </citation>
    <scope>NUCLEOTIDE SEQUENCE</scope>
    <source>
        <strain evidence="2">TM448A00224</strain>
        <strain evidence="3">TM448B00423</strain>
    </source>
</reference>
<organism evidence="2">
    <name type="scientific">viral metagenome</name>
    <dbReference type="NCBI Taxonomy" id="1070528"/>
    <lineage>
        <taxon>unclassified sequences</taxon>
        <taxon>metagenomes</taxon>
        <taxon>organismal metagenomes</taxon>
    </lineage>
</organism>
<dbReference type="EMBL" id="MT144620">
    <property type="protein sequence ID" value="QJH95438.1"/>
    <property type="molecule type" value="Genomic_DNA"/>
</dbReference>
<evidence type="ECO:0000313" key="3">
    <source>
        <dbReference type="EMBL" id="QJH95438.1"/>
    </source>
</evidence>
<proteinExistence type="predicted"/>
<dbReference type="Pfam" id="PF13619">
    <property type="entry name" value="KTSC"/>
    <property type="match status" value="1"/>
</dbReference>
<dbReference type="EMBL" id="MT143989">
    <property type="protein sequence ID" value="QJA45385.1"/>
    <property type="molecule type" value="Genomic_DNA"/>
</dbReference>
<sequence length="77" mass="8791">MEFEKMKSSYIQGVAYNEKSQELQVKFNNGTIWKYFAVPEAAHVSLLLAESTGKFFAKEIKGVFTGRKVEPDPEDEQ</sequence>
<evidence type="ECO:0000259" key="1">
    <source>
        <dbReference type="Pfam" id="PF13619"/>
    </source>
</evidence>
<dbReference type="AlphaFoldDB" id="A0A6H1ZDP9"/>
<feature type="domain" description="KTSC" evidence="1">
    <location>
        <begin position="7"/>
        <end position="64"/>
    </location>
</feature>
<dbReference type="InterPro" id="IPR025309">
    <property type="entry name" value="KTSC_dom"/>
</dbReference>
<accession>A0A6H1ZDP9</accession>